<dbReference type="InterPro" id="IPR029058">
    <property type="entry name" value="AB_hydrolase_fold"/>
</dbReference>
<dbReference type="SUPFAM" id="SSF53474">
    <property type="entry name" value="alpha/beta-Hydrolases"/>
    <property type="match status" value="1"/>
</dbReference>
<proteinExistence type="predicted"/>
<dbReference type="Pfam" id="PF07082">
    <property type="entry name" value="DUF1350"/>
    <property type="match status" value="1"/>
</dbReference>
<dbReference type="PANTHER" id="PTHR34127:SF1">
    <property type="entry name" value="OS04G0405600 PROTEIN"/>
    <property type="match status" value="1"/>
</dbReference>
<reference evidence="1" key="1">
    <citation type="journal article" date="2020" name="mSystems">
        <title>Genome- and Community-Level Interaction Insights into Carbon Utilization and Element Cycling Functions of Hydrothermarchaeota in Hydrothermal Sediment.</title>
        <authorList>
            <person name="Zhou Z."/>
            <person name="Liu Y."/>
            <person name="Xu W."/>
            <person name="Pan J."/>
            <person name="Luo Z.H."/>
            <person name="Li M."/>
        </authorList>
    </citation>
    <scope>NUCLEOTIDE SEQUENCE [LARGE SCALE GENOMIC DNA]</scope>
    <source>
        <strain evidence="1">SpSt-374</strain>
    </source>
</reference>
<accession>A0A7C3VRG6</accession>
<sequence>MDWQEISGNWVCIPPRPRGILHFLGGAFLAAAPQVTYRSLLDDLRDRGYAIVATPFLNTFDHIEIARDVLERFEWCVEQLQISRQLPRNLPIYGLGHSMGSKLHLLAGSLFKLERSGNILIAYNNFPARRSIPFAENLPADFQFEFSPTPAETNKIISRTYSVPRNLLVKFKTDNLDQTASLHSLLQQRFPDMVSLKILPGNHLTPLSQNVKWQAGKEFTPLDAVAQWVRQEINREPNLLKQEIVRWLNPLNLKP</sequence>
<comment type="caution">
    <text evidence="1">The sequence shown here is derived from an EMBL/GenBank/DDBJ whole genome shotgun (WGS) entry which is preliminary data.</text>
</comment>
<name>A0A7C3VRG6_9CYAN</name>
<evidence type="ECO:0000313" key="1">
    <source>
        <dbReference type="EMBL" id="HGG00215.1"/>
    </source>
</evidence>
<organism evidence="1">
    <name type="scientific">Planktothricoides sp. SpSt-374</name>
    <dbReference type="NCBI Taxonomy" id="2282167"/>
    <lineage>
        <taxon>Bacteria</taxon>
        <taxon>Bacillati</taxon>
        <taxon>Cyanobacteriota</taxon>
        <taxon>Cyanophyceae</taxon>
        <taxon>Oscillatoriophycideae</taxon>
        <taxon>Oscillatoriales</taxon>
        <taxon>Oscillatoriaceae</taxon>
        <taxon>Planktothricoides</taxon>
    </lineage>
</organism>
<dbReference type="AlphaFoldDB" id="A0A7C3VRG6"/>
<dbReference type="EMBL" id="DSPX01000057">
    <property type="protein sequence ID" value="HGG00215.1"/>
    <property type="molecule type" value="Genomic_DNA"/>
</dbReference>
<gene>
    <name evidence="1" type="ORF">ENR15_06060</name>
</gene>
<dbReference type="PANTHER" id="PTHR34127">
    <property type="entry name" value="OS04G0405600 PROTEIN"/>
    <property type="match status" value="1"/>
</dbReference>
<protein>
    <submittedName>
        <fullName evidence="1">DUF1350 domain-containing protein</fullName>
    </submittedName>
</protein>
<dbReference type="InterPro" id="IPR010765">
    <property type="entry name" value="DUF1350"/>
</dbReference>